<evidence type="ECO:0000313" key="2">
    <source>
        <dbReference type="EMBL" id="MED4400540.1"/>
    </source>
</evidence>
<keyword evidence="1" id="KW-1133">Transmembrane helix</keyword>
<keyword evidence="3" id="KW-1185">Reference proteome</keyword>
<name>A0ABU6NUG6_9BACI</name>
<gene>
    <name evidence="2" type="ORF">P9271_04240</name>
</gene>
<keyword evidence="1" id="KW-0812">Transmembrane</keyword>
<feature type="transmembrane region" description="Helical" evidence="1">
    <location>
        <begin position="12"/>
        <end position="32"/>
    </location>
</feature>
<reference evidence="2 3" key="1">
    <citation type="submission" date="2023-03" db="EMBL/GenBank/DDBJ databases">
        <title>Bacillus Genome Sequencing.</title>
        <authorList>
            <person name="Dunlap C."/>
        </authorList>
    </citation>
    <scope>NUCLEOTIDE SEQUENCE [LARGE SCALE GENOMIC DNA]</scope>
    <source>
        <strain evidence="2 3">NRS-1717</strain>
    </source>
</reference>
<feature type="transmembrane region" description="Helical" evidence="1">
    <location>
        <begin position="100"/>
        <end position="125"/>
    </location>
</feature>
<protein>
    <submittedName>
        <fullName evidence="2">ABC transporter permease</fullName>
    </submittedName>
</protein>
<feature type="transmembrane region" description="Helical" evidence="1">
    <location>
        <begin position="172"/>
        <end position="189"/>
    </location>
</feature>
<evidence type="ECO:0000313" key="3">
    <source>
        <dbReference type="Proteomes" id="UP001342826"/>
    </source>
</evidence>
<dbReference type="PANTHER" id="PTHR37305:SF1">
    <property type="entry name" value="MEMBRANE PROTEIN"/>
    <property type="match status" value="1"/>
</dbReference>
<accession>A0ABU6NUG6</accession>
<dbReference type="RefSeq" id="WP_429994919.1">
    <property type="nucleotide sequence ID" value="NZ_JBCNDB010000031.1"/>
</dbReference>
<dbReference type="Pfam" id="PF12730">
    <property type="entry name" value="ABC2_membrane_4"/>
    <property type="match status" value="1"/>
</dbReference>
<evidence type="ECO:0000256" key="1">
    <source>
        <dbReference type="SAM" id="Phobius"/>
    </source>
</evidence>
<proteinExistence type="predicted"/>
<comment type="caution">
    <text evidence="2">The sequence shown here is derived from an EMBL/GenBank/DDBJ whole genome shotgun (WGS) entry which is preliminary data.</text>
</comment>
<keyword evidence="1" id="KW-0472">Membrane</keyword>
<organism evidence="2 3">
    <name type="scientific">Metabacillus fastidiosus</name>
    <dbReference type="NCBI Taxonomy" id="1458"/>
    <lineage>
        <taxon>Bacteria</taxon>
        <taxon>Bacillati</taxon>
        <taxon>Bacillota</taxon>
        <taxon>Bacilli</taxon>
        <taxon>Bacillales</taxon>
        <taxon>Bacillaceae</taxon>
        <taxon>Metabacillus</taxon>
    </lineage>
</organism>
<dbReference type="PANTHER" id="PTHR37305">
    <property type="entry name" value="INTEGRAL MEMBRANE PROTEIN-RELATED"/>
    <property type="match status" value="1"/>
</dbReference>
<dbReference type="EMBL" id="JARTFS010000004">
    <property type="protein sequence ID" value="MED4400540.1"/>
    <property type="molecule type" value="Genomic_DNA"/>
</dbReference>
<feature type="transmembrane region" description="Helical" evidence="1">
    <location>
        <begin position="52"/>
        <end position="74"/>
    </location>
</feature>
<dbReference type="Proteomes" id="UP001342826">
    <property type="component" value="Unassembled WGS sequence"/>
</dbReference>
<feature type="transmembrane region" description="Helical" evidence="1">
    <location>
        <begin position="195"/>
        <end position="217"/>
    </location>
</feature>
<sequence>MKLEIRKNRLLNYWKGIAIANISFIAFLSMIYFVENNDGNIIFENFEMAVSIVNTVVRAIFIIFTAVIITKLVIDEYKDKSIGLMFTYPIKRKKIMASKLIIIVMFTFVNVLFSTLFISGLIYLGDGLFNIIPGEIERAELLRQILIIFLYALATAGLSLIPIFFGMLRKSAPATIVSSIFLASFTGSTGNNFNMFSIIAIPISLALIGIFIGWMSIRNIEKVDTL</sequence>
<feature type="transmembrane region" description="Helical" evidence="1">
    <location>
        <begin position="145"/>
        <end position="165"/>
    </location>
</feature>